<sequence length="312" mass="35166">MISSRFAFRGLFASAVMALSFNAAAQQPEGEVEQQLRNETVIVEGQAPTLKESFNFTRELSVEGMKSKLLARWNKRICPAVSGLSPDKAQLIADRISEWALEVDLLPDDPGCEPNLAIFVTDSADSLAQQLYELDPETFGLAADWTVSTRGRFAFEDFLETTSPVRWWHVSEKLSEQGHPITGASRFIMKDARQAPRIATVNTTNSSRLKGHYRQHINHGIIIVDAKRVEGVRLDTLADYLAFVSLLQVDPDADVKDANTILNLFDEVGIANTGIRGLTEWDTRYLKAYYKAKRNAYSERQQEQQIAYYMRK</sequence>
<organism evidence="2 3">
    <name type="scientific">Hyphomonas beringensis</name>
    <dbReference type="NCBI Taxonomy" id="1280946"/>
    <lineage>
        <taxon>Bacteria</taxon>
        <taxon>Pseudomonadati</taxon>
        <taxon>Pseudomonadota</taxon>
        <taxon>Alphaproteobacteria</taxon>
        <taxon>Hyphomonadales</taxon>
        <taxon>Hyphomonadaceae</taxon>
        <taxon>Hyphomonas</taxon>
    </lineage>
</organism>
<dbReference type="EMBL" id="AWFF01000098">
    <property type="protein sequence ID" value="KCZ50953.1"/>
    <property type="molecule type" value="Genomic_DNA"/>
</dbReference>
<dbReference type="RefSeq" id="WP_034799307.1">
    <property type="nucleotide sequence ID" value="NZ_AWFF01000098.1"/>
</dbReference>
<protein>
    <submittedName>
        <fullName evidence="2">Uncharacterized protein</fullName>
    </submittedName>
</protein>
<dbReference type="eggNOG" id="ENOG5033403">
    <property type="taxonomic scope" value="Bacteria"/>
</dbReference>
<dbReference type="Proteomes" id="UP000027037">
    <property type="component" value="Unassembled WGS sequence"/>
</dbReference>
<evidence type="ECO:0000313" key="3">
    <source>
        <dbReference type="Proteomes" id="UP000027037"/>
    </source>
</evidence>
<dbReference type="AlphaFoldDB" id="A0A062TZN5"/>
<evidence type="ECO:0000256" key="1">
    <source>
        <dbReference type="SAM" id="SignalP"/>
    </source>
</evidence>
<evidence type="ECO:0000313" key="2">
    <source>
        <dbReference type="EMBL" id="KCZ50953.1"/>
    </source>
</evidence>
<name>A0A062TZN5_9PROT</name>
<dbReference type="OrthoDB" id="7218943at2"/>
<feature type="chain" id="PRO_5001618666" evidence="1">
    <location>
        <begin position="26"/>
        <end position="312"/>
    </location>
</feature>
<dbReference type="PATRIC" id="fig|1280946.3.peg.3352"/>
<dbReference type="PROSITE" id="PS00430">
    <property type="entry name" value="TONB_DEPENDENT_REC_1"/>
    <property type="match status" value="1"/>
</dbReference>
<dbReference type="InterPro" id="IPR010916">
    <property type="entry name" value="TonB_box_CS"/>
</dbReference>
<proteinExistence type="predicted"/>
<gene>
    <name evidence="2" type="ORF">HY29_06275</name>
</gene>
<keyword evidence="3" id="KW-1185">Reference proteome</keyword>
<reference evidence="2 3" key="1">
    <citation type="journal article" date="2014" name="Antonie Van Leeuwenhoek">
        <title>Hyphomonas beringensis sp. nov. and Hyphomonas chukchiensis sp. nov., isolated from surface seawater of the Bering Sea and Chukchi Sea.</title>
        <authorList>
            <person name="Li C."/>
            <person name="Lai Q."/>
            <person name="Li G."/>
            <person name="Dong C."/>
            <person name="Wang J."/>
            <person name="Liao Y."/>
            <person name="Shao Z."/>
        </authorList>
    </citation>
    <scope>NUCLEOTIDE SEQUENCE [LARGE SCALE GENOMIC DNA]</scope>
    <source>
        <strain evidence="2 3">25B14_1</strain>
    </source>
</reference>
<accession>A0A062TZN5</accession>
<keyword evidence="1" id="KW-0732">Signal</keyword>
<dbReference type="STRING" id="1280946.HY29_06275"/>
<feature type="signal peptide" evidence="1">
    <location>
        <begin position="1"/>
        <end position="25"/>
    </location>
</feature>
<comment type="caution">
    <text evidence="2">The sequence shown here is derived from an EMBL/GenBank/DDBJ whole genome shotgun (WGS) entry which is preliminary data.</text>
</comment>